<proteinExistence type="predicted"/>
<dbReference type="EMBL" id="JACGWJ010000010">
    <property type="protein sequence ID" value="KAL0392635.1"/>
    <property type="molecule type" value="Genomic_DNA"/>
</dbReference>
<sequence length="66" mass="7126">MAEGTRVVELRKDAEGLKEQVRLTTAPSEKSIGELRGMIATIAAVMTTNPHNNHSQGRGKLVVNRG</sequence>
<evidence type="ECO:0000313" key="1">
    <source>
        <dbReference type="EMBL" id="KAL0392635.1"/>
    </source>
</evidence>
<gene>
    <name evidence="1" type="ORF">Sradi_2486300</name>
</gene>
<name>A0AAW2SJF8_SESRA</name>
<reference evidence="1" key="1">
    <citation type="submission" date="2020-06" db="EMBL/GenBank/DDBJ databases">
        <authorList>
            <person name="Li T."/>
            <person name="Hu X."/>
            <person name="Zhang T."/>
            <person name="Song X."/>
            <person name="Zhang H."/>
            <person name="Dai N."/>
            <person name="Sheng W."/>
            <person name="Hou X."/>
            <person name="Wei L."/>
        </authorList>
    </citation>
    <scope>NUCLEOTIDE SEQUENCE</scope>
    <source>
        <strain evidence="1">G02</strain>
        <tissue evidence="1">Leaf</tissue>
    </source>
</reference>
<dbReference type="AlphaFoldDB" id="A0AAW2SJF8"/>
<comment type="caution">
    <text evidence="1">The sequence shown here is derived from an EMBL/GenBank/DDBJ whole genome shotgun (WGS) entry which is preliminary data.</text>
</comment>
<accession>A0AAW2SJF8</accession>
<reference evidence="1" key="2">
    <citation type="journal article" date="2024" name="Plant">
        <title>Genomic evolution and insights into agronomic trait innovations of Sesamum species.</title>
        <authorList>
            <person name="Miao H."/>
            <person name="Wang L."/>
            <person name="Qu L."/>
            <person name="Liu H."/>
            <person name="Sun Y."/>
            <person name="Le M."/>
            <person name="Wang Q."/>
            <person name="Wei S."/>
            <person name="Zheng Y."/>
            <person name="Lin W."/>
            <person name="Duan Y."/>
            <person name="Cao H."/>
            <person name="Xiong S."/>
            <person name="Wang X."/>
            <person name="Wei L."/>
            <person name="Li C."/>
            <person name="Ma Q."/>
            <person name="Ju M."/>
            <person name="Zhao R."/>
            <person name="Li G."/>
            <person name="Mu C."/>
            <person name="Tian Q."/>
            <person name="Mei H."/>
            <person name="Zhang T."/>
            <person name="Gao T."/>
            <person name="Zhang H."/>
        </authorList>
    </citation>
    <scope>NUCLEOTIDE SEQUENCE</scope>
    <source>
        <strain evidence="1">G02</strain>
    </source>
</reference>
<protein>
    <submittedName>
        <fullName evidence="1">Uncharacterized protein</fullName>
    </submittedName>
</protein>
<organism evidence="1">
    <name type="scientific">Sesamum radiatum</name>
    <name type="common">Black benniseed</name>
    <dbReference type="NCBI Taxonomy" id="300843"/>
    <lineage>
        <taxon>Eukaryota</taxon>
        <taxon>Viridiplantae</taxon>
        <taxon>Streptophyta</taxon>
        <taxon>Embryophyta</taxon>
        <taxon>Tracheophyta</taxon>
        <taxon>Spermatophyta</taxon>
        <taxon>Magnoliopsida</taxon>
        <taxon>eudicotyledons</taxon>
        <taxon>Gunneridae</taxon>
        <taxon>Pentapetalae</taxon>
        <taxon>asterids</taxon>
        <taxon>lamiids</taxon>
        <taxon>Lamiales</taxon>
        <taxon>Pedaliaceae</taxon>
        <taxon>Sesamum</taxon>
    </lineage>
</organism>